<dbReference type="WBParaSite" id="DME_0000606401-mRNA-1">
    <property type="protein sequence ID" value="DME_0000606401-mRNA-1"/>
    <property type="gene ID" value="DME_0000606401"/>
</dbReference>
<dbReference type="PROSITE" id="PS50053">
    <property type="entry name" value="UBIQUITIN_2"/>
    <property type="match status" value="1"/>
</dbReference>
<dbReference type="OrthoDB" id="1885901at2759"/>
<dbReference type="EMBL" id="UYYG01000011">
    <property type="protein sequence ID" value="VDN51030.1"/>
    <property type="molecule type" value="Genomic_DNA"/>
</dbReference>
<dbReference type="CDD" id="cd17039">
    <property type="entry name" value="Ubl_ubiquitin_like"/>
    <property type="match status" value="1"/>
</dbReference>
<feature type="domain" description="Ubiquitin-like" evidence="1">
    <location>
        <begin position="1"/>
        <end position="76"/>
    </location>
</feature>
<dbReference type="Proteomes" id="UP000274756">
    <property type="component" value="Unassembled WGS sequence"/>
</dbReference>
<evidence type="ECO:0000313" key="2">
    <source>
        <dbReference type="EMBL" id="VDN51030.1"/>
    </source>
</evidence>
<name>A0A0N4UF67_DRAME</name>
<dbReference type="STRING" id="318479.A0A0N4UF67"/>
<dbReference type="Pfam" id="PF00240">
    <property type="entry name" value="ubiquitin"/>
    <property type="match status" value="1"/>
</dbReference>
<proteinExistence type="predicted"/>
<organism evidence="3 5">
    <name type="scientific">Dracunculus medinensis</name>
    <name type="common">Guinea worm</name>
    <dbReference type="NCBI Taxonomy" id="318479"/>
    <lineage>
        <taxon>Eukaryota</taxon>
        <taxon>Metazoa</taxon>
        <taxon>Ecdysozoa</taxon>
        <taxon>Nematoda</taxon>
        <taxon>Chromadorea</taxon>
        <taxon>Rhabditida</taxon>
        <taxon>Spirurina</taxon>
        <taxon>Dracunculoidea</taxon>
        <taxon>Dracunculidae</taxon>
        <taxon>Dracunculus</taxon>
    </lineage>
</organism>
<dbReference type="AlphaFoldDB" id="A0A0N4UF67"/>
<keyword evidence="4" id="KW-1185">Reference proteome</keyword>
<dbReference type="SUPFAM" id="SSF54236">
    <property type="entry name" value="Ubiquitin-like"/>
    <property type="match status" value="1"/>
</dbReference>
<protein>
    <submittedName>
        <fullName evidence="5">Ubiquitin-like domain-containing protein</fullName>
    </submittedName>
</protein>
<dbReference type="SMART" id="SM00213">
    <property type="entry name" value="UBQ"/>
    <property type="match status" value="1"/>
</dbReference>
<accession>A0A0N4UF67</accession>
<dbReference type="PRINTS" id="PR00348">
    <property type="entry name" value="UBIQUITIN"/>
</dbReference>
<dbReference type="InterPro" id="IPR000626">
    <property type="entry name" value="Ubiquitin-like_dom"/>
</dbReference>
<evidence type="ECO:0000259" key="1">
    <source>
        <dbReference type="PROSITE" id="PS50053"/>
    </source>
</evidence>
<reference evidence="5" key="1">
    <citation type="submission" date="2017-02" db="UniProtKB">
        <authorList>
            <consortium name="WormBaseParasite"/>
        </authorList>
    </citation>
    <scope>IDENTIFICATION</scope>
</reference>
<dbReference type="Gene3D" id="3.10.20.90">
    <property type="entry name" value="Phosphatidylinositol 3-kinase Catalytic Subunit, Chain A, domain 1"/>
    <property type="match status" value="1"/>
</dbReference>
<evidence type="ECO:0000313" key="5">
    <source>
        <dbReference type="WBParaSite" id="DME_0000606401-mRNA-1"/>
    </source>
</evidence>
<dbReference type="Gene3D" id="6.20.50.150">
    <property type="match status" value="1"/>
</dbReference>
<dbReference type="InterPro" id="IPR038582">
    <property type="entry name" value="Ribosomal_eS31_euk-type_sf"/>
</dbReference>
<dbReference type="InterPro" id="IPR029071">
    <property type="entry name" value="Ubiquitin-like_domsf"/>
</dbReference>
<evidence type="ECO:0000313" key="4">
    <source>
        <dbReference type="Proteomes" id="UP000274756"/>
    </source>
</evidence>
<gene>
    <name evidence="2" type="ORF">DME_LOCUS1003</name>
</gene>
<dbReference type="PANTHER" id="PTHR10666">
    <property type="entry name" value="UBIQUITIN"/>
    <property type="match status" value="1"/>
</dbReference>
<dbReference type="InterPro" id="IPR050158">
    <property type="entry name" value="Ubiquitin_ubiquitin-like"/>
</dbReference>
<sequence>MQIFIRDYVGKDHIFDIEPTITISDVKAKIEILQNIPVKEQRLIFGSRQLEDDETLFGSDIKALDTLHLLLRLRGGGKKRKKKTYSTPKKLKHKRKKIKLAVLKYYKVKQGDDDIPVKFFGVQAYENIMIHGMSEPHMVLFINDDTVFTIFFCWFELARFFDFLLQEVTDRELIDHANQLR</sequence>
<reference evidence="2 4" key="2">
    <citation type="submission" date="2018-11" db="EMBL/GenBank/DDBJ databases">
        <authorList>
            <consortium name="Pathogen Informatics"/>
        </authorList>
    </citation>
    <scope>NUCLEOTIDE SEQUENCE [LARGE SCALE GENOMIC DNA]</scope>
</reference>
<dbReference type="Proteomes" id="UP000038040">
    <property type="component" value="Unplaced"/>
</dbReference>
<dbReference type="InterPro" id="IPR019956">
    <property type="entry name" value="Ubiquitin_dom"/>
</dbReference>
<evidence type="ECO:0000313" key="3">
    <source>
        <dbReference type="Proteomes" id="UP000038040"/>
    </source>
</evidence>